<reference evidence="2 3" key="1">
    <citation type="submission" date="2023-08" db="EMBL/GenBank/DDBJ databases">
        <title>Phytohabitans sansha sp. nov., isolated from marine sediment.</title>
        <authorList>
            <person name="Zhao Y."/>
            <person name="Yi K."/>
        </authorList>
    </citation>
    <scope>NUCLEOTIDE SEQUENCE [LARGE SCALE GENOMIC DNA]</scope>
    <source>
        <strain evidence="2 3">ZYX-F-186</strain>
    </source>
</reference>
<dbReference type="InterPro" id="IPR009215">
    <property type="entry name" value="TIM-br_IGPS-like"/>
</dbReference>
<dbReference type="InterPro" id="IPR013785">
    <property type="entry name" value="Aldolase_TIM"/>
</dbReference>
<feature type="domain" description="TIM-barrel" evidence="1">
    <location>
        <begin position="1"/>
        <end position="230"/>
    </location>
</feature>
<organism evidence="2 3">
    <name type="scientific">Phytohabitans maris</name>
    <dbReference type="NCBI Taxonomy" id="3071409"/>
    <lineage>
        <taxon>Bacteria</taxon>
        <taxon>Bacillati</taxon>
        <taxon>Actinomycetota</taxon>
        <taxon>Actinomycetes</taxon>
        <taxon>Micromonosporales</taxon>
        <taxon>Micromonosporaceae</taxon>
    </lineage>
</organism>
<evidence type="ECO:0000313" key="2">
    <source>
        <dbReference type="EMBL" id="MDQ7907545.1"/>
    </source>
</evidence>
<comment type="caution">
    <text evidence="2">The sequence shown here is derived from an EMBL/GenBank/DDBJ whole genome shotgun (WGS) entry which is preliminary data.</text>
</comment>
<keyword evidence="2" id="KW-0378">Hydrolase</keyword>
<dbReference type="InterPro" id="IPR015813">
    <property type="entry name" value="Pyrv/PenolPyrv_kinase-like_dom"/>
</dbReference>
<dbReference type="SUPFAM" id="SSF51621">
    <property type="entry name" value="Phosphoenolpyruvate/pyruvate domain"/>
    <property type="match status" value="1"/>
</dbReference>
<evidence type="ECO:0000313" key="3">
    <source>
        <dbReference type="Proteomes" id="UP001230908"/>
    </source>
</evidence>
<dbReference type="PANTHER" id="PTHR31862">
    <property type="entry name" value="UPF0261 DOMAIN PROTEIN (AFU_ORTHOLOGUE AFUA_1G10120)"/>
    <property type="match status" value="1"/>
</dbReference>
<dbReference type="RefSeq" id="WP_308714941.1">
    <property type="nucleotide sequence ID" value="NZ_JAVHUY010000023.1"/>
</dbReference>
<dbReference type="Proteomes" id="UP001230908">
    <property type="component" value="Unassembled WGS sequence"/>
</dbReference>
<gene>
    <name evidence="2" type="ORF">RB614_23780</name>
</gene>
<name>A0ABU0ZKH3_9ACTN</name>
<dbReference type="GO" id="GO:0016787">
    <property type="term" value="F:hydrolase activity"/>
    <property type="evidence" value="ECO:0007669"/>
    <property type="project" value="UniProtKB-KW"/>
</dbReference>
<dbReference type="InterPro" id="IPR051353">
    <property type="entry name" value="Tobamovirus_resist_UPF0261"/>
</dbReference>
<dbReference type="PANTHER" id="PTHR31862:SF1">
    <property type="entry name" value="UPF0261 DOMAIN PROTEIN (AFU_ORTHOLOGUE AFUA_1G10120)"/>
    <property type="match status" value="1"/>
</dbReference>
<dbReference type="Pfam" id="PF09370">
    <property type="entry name" value="PEP_hydrolase"/>
    <property type="match status" value="1"/>
</dbReference>
<dbReference type="PIRSF" id="PIRSF034452">
    <property type="entry name" value="TIM-br_sig_trnsd"/>
    <property type="match status" value="1"/>
</dbReference>
<keyword evidence="3" id="KW-1185">Reference proteome</keyword>
<protein>
    <submittedName>
        <fullName evidence="2">Phosphoenolpyruvate hydrolase family protein</fullName>
    </submittedName>
</protein>
<evidence type="ECO:0000259" key="1">
    <source>
        <dbReference type="Pfam" id="PF09370"/>
    </source>
</evidence>
<dbReference type="CDD" id="cd00945">
    <property type="entry name" value="Aldolase_Class_I"/>
    <property type="match status" value="1"/>
</dbReference>
<proteinExistence type="predicted"/>
<sequence length="235" mass="25179">MIIVYNSGKYRMAGRGSTAGYLCYGDGNGIVADMAPEVIPMAADVPVVAGVCGTDPFRIMRVYLEQLVKLGYCGVQNFPTVGLIDGLFRQSLEETGMGYDKEVEMIREAAGFGLLTTPYVFTEEEARLMVDAGADIIVAHMGVTVKGTIGAQTSMSLDDAVARCDAIAGAAKAVNPEVLVLCHGGPIAEQDEAAYVFQHSRDIVGFYGASSTERIPTERAMTAKMREFKALNLTR</sequence>
<dbReference type="Gene3D" id="3.20.20.70">
    <property type="entry name" value="Aldolase class I"/>
    <property type="match status" value="1"/>
</dbReference>
<dbReference type="EMBL" id="JAVHUY010000023">
    <property type="protein sequence ID" value="MDQ7907545.1"/>
    <property type="molecule type" value="Genomic_DNA"/>
</dbReference>
<accession>A0ABU0ZKH3</accession>